<sequence length="240" mass="26552">MNRPPVASDLGAYPSPHLAVDIVLFTIEDRDLKVLTIERSSEPFAGCQVLPGDFVHPGEDLDATARRVLAEKAGLADLTVEQLYTFSAPDRDPRGWVVSTAYLALVAYERLYAAAGEIDGLRLPQITADADGDAVQLEDVGEPVRTGFDHGAIIHTALVRLRGKLEWSSLPFDLLPERFTLLELQNVHETILGRALNKPHFRKKWHGKMLPDGSHLEATGEFTSGRPHRPAEFYQLKAVQ</sequence>
<dbReference type="SUPFAM" id="SSF46785">
    <property type="entry name" value="Winged helix' DNA-binding domain"/>
    <property type="match status" value="1"/>
</dbReference>
<dbReference type="OrthoDB" id="9761969at2"/>
<dbReference type="InterPro" id="IPR036390">
    <property type="entry name" value="WH_DNA-bd_sf"/>
</dbReference>
<proteinExistence type="predicted"/>
<protein>
    <submittedName>
        <fullName evidence="2">8-oxo-dGTP diphosphatase</fullName>
    </submittedName>
</protein>
<dbReference type="Gene3D" id="1.10.10.10">
    <property type="entry name" value="Winged helix-like DNA-binding domain superfamily/Winged helix DNA-binding domain"/>
    <property type="match status" value="1"/>
</dbReference>
<name>A0A1Y6FBM0_9SPHN</name>
<dbReference type="Proteomes" id="UP000194420">
    <property type="component" value="Unassembled WGS sequence"/>
</dbReference>
<dbReference type="AlphaFoldDB" id="A0A1Y6FBM0"/>
<reference evidence="3" key="1">
    <citation type="submission" date="2017-04" db="EMBL/GenBank/DDBJ databases">
        <authorList>
            <person name="Varghese N."/>
            <person name="Submissions S."/>
        </authorList>
    </citation>
    <scope>NUCLEOTIDE SEQUENCE [LARGE SCALE GENOMIC DNA]</scope>
</reference>
<dbReference type="PANTHER" id="PTHR43736:SF4">
    <property type="entry name" value="SLR1690 PROTEIN"/>
    <property type="match status" value="1"/>
</dbReference>
<dbReference type="InterPro" id="IPR015797">
    <property type="entry name" value="NUDIX_hydrolase-like_dom_sf"/>
</dbReference>
<keyword evidence="3" id="KW-1185">Reference proteome</keyword>
<dbReference type="Pfam" id="PF21906">
    <property type="entry name" value="WHD_NrtR"/>
    <property type="match status" value="1"/>
</dbReference>
<dbReference type="PANTHER" id="PTHR43736">
    <property type="entry name" value="ADP-RIBOSE PYROPHOSPHATASE"/>
    <property type="match status" value="1"/>
</dbReference>
<feature type="domain" description="Nudix hydrolase" evidence="1">
    <location>
        <begin position="15"/>
        <end position="161"/>
    </location>
</feature>
<dbReference type="InterPro" id="IPR036388">
    <property type="entry name" value="WH-like_DNA-bd_sf"/>
</dbReference>
<gene>
    <name evidence="2" type="ORF">SAMN06297468_2005</name>
</gene>
<dbReference type="Gene3D" id="3.90.79.10">
    <property type="entry name" value="Nucleoside Triphosphate Pyrophosphohydrolase"/>
    <property type="match status" value="1"/>
</dbReference>
<dbReference type="PROSITE" id="PS51462">
    <property type="entry name" value="NUDIX"/>
    <property type="match status" value="1"/>
</dbReference>
<dbReference type="InterPro" id="IPR000086">
    <property type="entry name" value="NUDIX_hydrolase_dom"/>
</dbReference>
<dbReference type="RefSeq" id="WP_086437854.1">
    <property type="nucleotide sequence ID" value="NZ_FXWG01000002.1"/>
</dbReference>
<dbReference type="CDD" id="cd18873">
    <property type="entry name" value="NUDIX_NadM_like"/>
    <property type="match status" value="1"/>
</dbReference>
<dbReference type="GO" id="GO:0003824">
    <property type="term" value="F:catalytic activity"/>
    <property type="evidence" value="ECO:0007669"/>
    <property type="project" value="UniProtKB-ARBA"/>
</dbReference>
<accession>A0A1Y6FBM0</accession>
<organism evidence="2 3">
    <name type="scientific">Altererythrobacter xiamenensis</name>
    <dbReference type="NCBI Taxonomy" id="1316679"/>
    <lineage>
        <taxon>Bacteria</taxon>
        <taxon>Pseudomonadati</taxon>
        <taxon>Pseudomonadota</taxon>
        <taxon>Alphaproteobacteria</taxon>
        <taxon>Sphingomonadales</taxon>
        <taxon>Erythrobacteraceae</taxon>
        <taxon>Altererythrobacter</taxon>
    </lineage>
</organism>
<evidence type="ECO:0000313" key="2">
    <source>
        <dbReference type="EMBL" id="SMQ69823.1"/>
    </source>
</evidence>
<evidence type="ECO:0000313" key="3">
    <source>
        <dbReference type="Proteomes" id="UP000194420"/>
    </source>
</evidence>
<dbReference type="SUPFAM" id="SSF55811">
    <property type="entry name" value="Nudix"/>
    <property type="match status" value="1"/>
</dbReference>
<evidence type="ECO:0000259" key="1">
    <source>
        <dbReference type="PROSITE" id="PS51462"/>
    </source>
</evidence>
<dbReference type="Pfam" id="PF00293">
    <property type="entry name" value="NUDIX"/>
    <property type="match status" value="1"/>
</dbReference>
<dbReference type="InterPro" id="IPR054105">
    <property type="entry name" value="WHD_NrtR"/>
</dbReference>
<dbReference type="EMBL" id="FXWG01000002">
    <property type="protein sequence ID" value="SMQ69823.1"/>
    <property type="molecule type" value="Genomic_DNA"/>
</dbReference>